<evidence type="ECO:0000256" key="2">
    <source>
        <dbReference type="ARBA" id="ARBA00022801"/>
    </source>
</evidence>
<dbReference type="Gene3D" id="3.30.540.30">
    <property type="match status" value="1"/>
</dbReference>
<dbReference type="GO" id="GO:0016787">
    <property type="term" value="F:hydrolase activity"/>
    <property type="evidence" value="ECO:0007669"/>
    <property type="project" value="UniProtKB-KW"/>
</dbReference>
<evidence type="ECO:0000313" key="3">
    <source>
        <dbReference type="EMBL" id="SUE35073.1"/>
    </source>
</evidence>
<dbReference type="InterPro" id="IPR039461">
    <property type="entry name" value="Peptidase_M49"/>
</dbReference>
<name>A0A379MU81_9BACT</name>
<reference evidence="3 4" key="1">
    <citation type="submission" date="2018-06" db="EMBL/GenBank/DDBJ databases">
        <authorList>
            <consortium name="Pathogen Informatics"/>
            <person name="Doyle S."/>
        </authorList>
    </citation>
    <scope>NUCLEOTIDE SEQUENCE [LARGE SCALE GENOMIC DNA]</scope>
    <source>
        <strain evidence="3 4">NCTC11190</strain>
    </source>
</reference>
<dbReference type="OrthoDB" id="9812747at2"/>
<evidence type="ECO:0000313" key="4">
    <source>
        <dbReference type="Proteomes" id="UP000255233"/>
    </source>
</evidence>
<evidence type="ECO:0000256" key="1">
    <source>
        <dbReference type="ARBA" id="ARBA00022723"/>
    </source>
</evidence>
<organism evidence="3 4">
    <name type="scientific">Rikenella microfusus</name>
    <dbReference type="NCBI Taxonomy" id="28139"/>
    <lineage>
        <taxon>Bacteria</taxon>
        <taxon>Pseudomonadati</taxon>
        <taxon>Bacteroidota</taxon>
        <taxon>Bacteroidia</taxon>
        <taxon>Bacteroidales</taxon>
        <taxon>Rikenellaceae</taxon>
        <taxon>Rikenella</taxon>
    </lineage>
</organism>
<dbReference type="PANTHER" id="PTHR23422">
    <property type="entry name" value="DIPEPTIDYL PEPTIDASE III-RELATED"/>
    <property type="match status" value="1"/>
</dbReference>
<keyword evidence="1" id="KW-0479">Metal-binding</keyword>
<dbReference type="RefSeq" id="WP_027291170.1">
    <property type="nucleotide sequence ID" value="NZ_CANTWR010000022.1"/>
</dbReference>
<gene>
    <name evidence="3" type="ORF">NCTC11190_02318</name>
</gene>
<sequence>MKQITGLAATLLMTTILTTGCGDRNTADTTADGFQWQIDRFDDINVLRYQVPDFDSLTPRQKQFIYYLSQAAVSGRDILFDQNCKYNLPVRRTLEAIYTTYDGDKNSADWQAFEKYLKKVWFANGVHHHYSGDKFKPEFSAEYFESLLASTPAEKLGDIRGTLLDTVKQVIFDPALYPKRVDQTAGVDMIAASACNYYDGVTQKEAEAFYTALTDTTDRQPISYGLNSQLVKDKDGQIAERVWSAEGMYGPAIREIVKWLELAAAVADTPQQEAYTRTLIEYYKTGDLKLFDRYNVAWVEDTESTVDYVNGFIENYGDPLGYKASWESTVNFKDFEATKTTQIISDNAQWFEDHSPIDPQYRKPHVKGVSAKVITVAMLGGDCYPSTPIGINLPNADWIRRDHGSKSVTIANITAAYDAAAAGNGFAEEFILRPEDRQLRAQWGTVGNNLHTDLHECLGHASGQLAPGTKGDELKNYGSTLEEARADLFALYYMNDPKLVELGIIPTLDVAKAEYNNYMMNGLMTQLTRIEPGKNIEEAHMRNRALVAGWVYERGKDDKTVEFVTENGKTYVVVNDYDKLRGLFGELLKEIQRIKSEGDFKAGMELVENYGVKVDPTLHKEVLERYAALDIAPYSGFVNPRYVPVLDENGKITDVKIEYPTDYIQQMLTYSSDYSFLPNRN</sequence>
<keyword evidence="2" id="KW-0378">Hydrolase</keyword>
<dbReference type="Proteomes" id="UP000255233">
    <property type="component" value="Unassembled WGS sequence"/>
</dbReference>
<dbReference type="PANTHER" id="PTHR23422:SF11">
    <property type="entry name" value="DIPEPTIDYL PEPTIDASE 3"/>
    <property type="match status" value="1"/>
</dbReference>
<accession>A0A379MU81</accession>
<dbReference type="EMBL" id="UGVL01000001">
    <property type="protein sequence ID" value="SUE35073.1"/>
    <property type="molecule type" value="Genomic_DNA"/>
</dbReference>
<dbReference type="AlphaFoldDB" id="A0A379MU81"/>
<proteinExistence type="predicted"/>
<dbReference type="Pfam" id="PF03571">
    <property type="entry name" value="Peptidase_M49"/>
    <property type="match status" value="2"/>
</dbReference>
<keyword evidence="4" id="KW-1185">Reference proteome</keyword>
<dbReference type="GO" id="GO:0046872">
    <property type="term" value="F:metal ion binding"/>
    <property type="evidence" value="ECO:0007669"/>
    <property type="project" value="UniProtKB-KW"/>
</dbReference>
<dbReference type="STRING" id="880526.GCA_000427365_01502"/>
<dbReference type="PROSITE" id="PS51257">
    <property type="entry name" value="PROKAR_LIPOPROTEIN"/>
    <property type="match status" value="1"/>
</dbReference>
<protein>
    <submittedName>
        <fullName evidence="3">Peptidase family M49</fullName>
    </submittedName>
</protein>